<feature type="transmembrane region" description="Helical" evidence="1">
    <location>
        <begin position="6"/>
        <end position="27"/>
    </location>
</feature>
<dbReference type="EMBL" id="JBJXBP010000004">
    <property type="protein sequence ID" value="KAL3834099.1"/>
    <property type="molecule type" value="Genomic_DNA"/>
</dbReference>
<evidence type="ECO:0000313" key="2">
    <source>
        <dbReference type="EMBL" id="KAL3834099.1"/>
    </source>
</evidence>
<reference evidence="2 3" key="1">
    <citation type="submission" date="2024-12" db="EMBL/GenBank/DDBJ databases">
        <title>The unique morphological basis and parallel evolutionary history of personate flowers in Penstemon.</title>
        <authorList>
            <person name="Depatie T.H."/>
            <person name="Wessinger C.A."/>
        </authorList>
    </citation>
    <scope>NUCLEOTIDE SEQUENCE [LARGE SCALE GENOMIC DNA]</scope>
    <source>
        <strain evidence="2">WTNN_2</strain>
        <tissue evidence="2">Leaf</tissue>
    </source>
</reference>
<evidence type="ECO:0008006" key="4">
    <source>
        <dbReference type="Google" id="ProtNLM"/>
    </source>
</evidence>
<name>A0ABD3TAX1_9LAMI</name>
<keyword evidence="3" id="KW-1185">Reference proteome</keyword>
<proteinExistence type="predicted"/>
<evidence type="ECO:0000256" key="1">
    <source>
        <dbReference type="SAM" id="Phobius"/>
    </source>
</evidence>
<organism evidence="2 3">
    <name type="scientific">Penstemon smallii</name>
    <dbReference type="NCBI Taxonomy" id="265156"/>
    <lineage>
        <taxon>Eukaryota</taxon>
        <taxon>Viridiplantae</taxon>
        <taxon>Streptophyta</taxon>
        <taxon>Embryophyta</taxon>
        <taxon>Tracheophyta</taxon>
        <taxon>Spermatophyta</taxon>
        <taxon>Magnoliopsida</taxon>
        <taxon>eudicotyledons</taxon>
        <taxon>Gunneridae</taxon>
        <taxon>Pentapetalae</taxon>
        <taxon>asterids</taxon>
        <taxon>lamiids</taxon>
        <taxon>Lamiales</taxon>
        <taxon>Plantaginaceae</taxon>
        <taxon>Cheloneae</taxon>
        <taxon>Penstemon</taxon>
    </lineage>
</organism>
<gene>
    <name evidence="2" type="ORF">ACJIZ3_008835</name>
</gene>
<keyword evidence="1" id="KW-1133">Transmembrane helix</keyword>
<keyword evidence="1" id="KW-0812">Transmembrane</keyword>
<dbReference type="AlphaFoldDB" id="A0ABD3TAX1"/>
<protein>
    <recommendedName>
        <fullName evidence="4">Secreted protein</fullName>
    </recommendedName>
</protein>
<evidence type="ECO:0000313" key="3">
    <source>
        <dbReference type="Proteomes" id="UP001634393"/>
    </source>
</evidence>
<sequence length="88" mass="10054">MRTNLAIGPFLLFANSLHLLVDVVLFVGRIKVLEVLLIPTFRNLIKTKQEKRVLLKMSIITLKKTIQENTTRTFAKIDQPAPIKIPCQ</sequence>
<accession>A0ABD3TAX1</accession>
<comment type="caution">
    <text evidence="2">The sequence shown here is derived from an EMBL/GenBank/DDBJ whole genome shotgun (WGS) entry which is preliminary data.</text>
</comment>
<keyword evidence="1" id="KW-0472">Membrane</keyword>
<dbReference type="Proteomes" id="UP001634393">
    <property type="component" value="Unassembled WGS sequence"/>
</dbReference>